<feature type="transmembrane region" description="Helical" evidence="1">
    <location>
        <begin position="12"/>
        <end position="35"/>
    </location>
</feature>
<gene>
    <name evidence="2" type="ORF">SAMN05421659_1289</name>
</gene>
<evidence type="ECO:0008006" key="4">
    <source>
        <dbReference type="Google" id="ProtNLM"/>
    </source>
</evidence>
<keyword evidence="3" id="KW-1185">Reference proteome</keyword>
<dbReference type="Pfam" id="PF12730">
    <property type="entry name" value="ABC2_membrane_4"/>
    <property type="match status" value="1"/>
</dbReference>
<dbReference type="Proteomes" id="UP000199701">
    <property type="component" value="Unassembled WGS sequence"/>
</dbReference>
<name>A0A1I0RX27_9FIRM</name>
<feature type="transmembrane region" description="Helical" evidence="1">
    <location>
        <begin position="47"/>
        <end position="71"/>
    </location>
</feature>
<reference evidence="2 3" key="1">
    <citation type="submission" date="2016-10" db="EMBL/GenBank/DDBJ databases">
        <authorList>
            <person name="de Groot N.N."/>
        </authorList>
    </citation>
    <scope>NUCLEOTIDE SEQUENCE [LARGE SCALE GENOMIC DNA]</scope>
    <source>
        <strain evidence="2 3">DSM 9179</strain>
    </source>
</reference>
<accession>A0A1I0RX27</accession>
<evidence type="ECO:0000313" key="3">
    <source>
        <dbReference type="Proteomes" id="UP000199701"/>
    </source>
</evidence>
<dbReference type="AlphaFoldDB" id="A0A1I0RX27"/>
<organism evidence="2 3">
    <name type="scientific">[Clostridium] fimetarium</name>
    <dbReference type="NCBI Taxonomy" id="99656"/>
    <lineage>
        <taxon>Bacteria</taxon>
        <taxon>Bacillati</taxon>
        <taxon>Bacillota</taxon>
        <taxon>Clostridia</taxon>
        <taxon>Lachnospirales</taxon>
        <taxon>Lachnospiraceae</taxon>
    </lineage>
</organism>
<dbReference type="RefSeq" id="WP_170841519.1">
    <property type="nucleotide sequence ID" value="NZ_FOJI01000028.1"/>
</dbReference>
<feature type="transmembrane region" description="Helical" evidence="1">
    <location>
        <begin position="136"/>
        <end position="160"/>
    </location>
</feature>
<evidence type="ECO:0000256" key="1">
    <source>
        <dbReference type="SAM" id="Phobius"/>
    </source>
</evidence>
<feature type="transmembrane region" description="Helical" evidence="1">
    <location>
        <begin position="98"/>
        <end position="124"/>
    </location>
</feature>
<proteinExistence type="predicted"/>
<dbReference type="STRING" id="99656.SAMN05421659_1289"/>
<sequence>MERYLKAEIIKLHSLSIWWLIIAGAILPGTIAYLTLFNQDNVSWLSFTHMCLLTFNIQSLLTFSAFASYIWAREYEENTMEVVLCYPYPRFVMIFMKLVILFFVILITGVMFFVATLIAGRMLFDSMIPMEIIGKLVVALLNTGMMHFLLVPMYLCIAVITKTSISGLVFGIVNMCICMALGTTGFVQYIPQCIPYVMGDNLLGVKSMTVDNDLAVYYTLLIGIFILFTLISKKLERKF</sequence>
<protein>
    <recommendedName>
        <fullName evidence="4">ABC-2 type transport system permease protein</fullName>
    </recommendedName>
</protein>
<dbReference type="EMBL" id="FOJI01000028">
    <property type="protein sequence ID" value="SEW45980.1"/>
    <property type="molecule type" value="Genomic_DNA"/>
</dbReference>
<feature type="transmembrane region" description="Helical" evidence="1">
    <location>
        <begin position="167"/>
        <end position="190"/>
    </location>
</feature>
<keyword evidence="1" id="KW-0472">Membrane</keyword>
<keyword evidence="1" id="KW-1133">Transmembrane helix</keyword>
<feature type="transmembrane region" description="Helical" evidence="1">
    <location>
        <begin position="214"/>
        <end position="231"/>
    </location>
</feature>
<evidence type="ECO:0000313" key="2">
    <source>
        <dbReference type="EMBL" id="SEW45980.1"/>
    </source>
</evidence>
<keyword evidence="1" id="KW-0812">Transmembrane</keyword>